<accession>A0ABS9V502</accession>
<dbReference type="InterPro" id="IPR039477">
    <property type="entry name" value="ILEI/PANDER_dom"/>
</dbReference>
<keyword evidence="3" id="KW-1185">Reference proteome</keyword>
<proteinExistence type="predicted"/>
<dbReference type="EMBL" id="JAKZGP010000080">
    <property type="protein sequence ID" value="MCH7411487.1"/>
    <property type="molecule type" value="Genomic_DNA"/>
</dbReference>
<evidence type="ECO:0000259" key="1">
    <source>
        <dbReference type="Pfam" id="PF15711"/>
    </source>
</evidence>
<dbReference type="Proteomes" id="UP001165489">
    <property type="component" value="Unassembled WGS sequence"/>
</dbReference>
<reference evidence="2" key="1">
    <citation type="submission" date="2022-03" db="EMBL/GenBank/DDBJ databases">
        <title>De novo assembled genomes of Belliella spp. (Cyclobacteriaceae) strains.</title>
        <authorList>
            <person name="Szabo A."/>
            <person name="Korponai K."/>
            <person name="Felfoldi T."/>
        </authorList>
    </citation>
    <scope>NUCLEOTIDE SEQUENCE</scope>
    <source>
        <strain evidence="2">DSM 111904</strain>
    </source>
</reference>
<protein>
    <recommendedName>
        <fullName evidence="1">ILEI/PANDER domain-containing protein</fullName>
    </recommendedName>
</protein>
<sequence>MKRAILTFLYFLIYLISIGQTSVYIKGTGANFNGNREVKLNGQSIGVPHTGRGLCLTILNAATHQHVSTVRYDTYGSSQASNDLAISLNNLQRGQIGILSSYDAWELNVTNNLRIAARRLGLYKLGSGSLSGNRRPYSAIFRGSGTSGPNTEPNQIAYEVMQSNNSNAERAVIATWLIDDAFIGNNLSNALVYGDGSVSGASLMANQLGYIGIGTNSPTHRLEVNGTIRAKEVKLEATNWPDYVFGKDYELIPLEEVDAFIGEYGHLPGLKSAKVYEEEGVNILELNQKLLEKVEEVTLYLIQQQKLIESQTELIKNQQIELDRLYEKSSKPD</sequence>
<gene>
    <name evidence="2" type="ORF">MM239_19015</name>
</gene>
<comment type="caution">
    <text evidence="2">The sequence shown here is derived from an EMBL/GenBank/DDBJ whole genome shotgun (WGS) entry which is preliminary data.</text>
</comment>
<feature type="domain" description="ILEI/PANDER" evidence="1">
    <location>
        <begin position="52"/>
        <end position="126"/>
    </location>
</feature>
<dbReference type="RefSeq" id="WP_241349921.1">
    <property type="nucleotide sequence ID" value="NZ_JAKZGP010000080.1"/>
</dbReference>
<evidence type="ECO:0000313" key="3">
    <source>
        <dbReference type="Proteomes" id="UP001165489"/>
    </source>
</evidence>
<organism evidence="2 3">
    <name type="scientific">Belliella filtrata</name>
    <dbReference type="NCBI Taxonomy" id="2923435"/>
    <lineage>
        <taxon>Bacteria</taxon>
        <taxon>Pseudomonadati</taxon>
        <taxon>Bacteroidota</taxon>
        <taxon>Cytophagia</taxon>
        <taxon>Cytophagales</taxon>
        <taxon>Cyclobacteriaceae</taxon>
        <taxon>Belliella</taxon>
    </lineage>
</organism>
<dbReference type="Pfam" id="PF15711">
    <property type="entry name" value="ILEI"/>
    <property type="match status" value="1"/>
</dbReference>
<evidence type="ECO:0000313" key="2">
    <source>
        <dbReference type="EMBL" id="MCH7411487.1"/>
    </source>
</evidence>
<name>A0ABS9V502_9BACT</name>